<accession>A0A2K9ET89</accession>
<keyword evidence="3" id="KW-1185">Reference proteome</keyword>
<proteinExistence type="predicted"/>
<gene>
    <name evidence="2" type="ORF">CUV01_02640</name>
</gene>
<sequence>MASFDRRSALLALAALPLATGAFAADDPILLRDLYNKDLSFSPLAEGLQGQRIRVEGFMAPPLRAESRFFVLTRRPMAVCPFCNSASDWPDDIVAIYAKRVVKVIAFNIPIVVSGALELGTHKDPELGFVSRVRLSDAEYQRV</sequence>
<evidence type="ECO:0000313" key="3">
    <source>
        <dbReference type="Proteomes" id="UP000233742"/>
    </source>
</evidence>
<protein>
    <recommendedName>
        <fullName evidence="4">DUF3299 domain-containing protein</fullName>
    </recommendedName>
</protein>
<feature type="signal peptide" evidence="1">
    <location>
        <begin position="1"/>
        <end position="24"/>
    </location>
</feature>
<organism evidence="2 3">
    <name type="scientific">Paracoccus tegillarcae</name>
    <dbReference type="NCBI Taxonomy" id="1529068"/>
    <lineage>
        <taxon>Bacteria</taxon>
        <taxon>Pseudomonadati</taxon>
        <taxon>Pseudomonadota</taxon>
        <taxon>Alphaproteobacteria</taxon>
        <taxon>Rhodobacterales</taxon>
        <taxon>Paracoccaceae</taxon>
        <taxon>Paracoccus</taxon>
    </lineage>
</organism>
<dbReference type="AlphaFoldDB" id="A0A2K9ET89"/>
<evidence type="ECO:0000313" key="2">
    <source>
        <dbReference type="EMBL" id="AUH32434.1"/>
    </source>
</evidence>
<evidence type="ECO:0000256" key="1">
    <source>
        <dbReference type="SAM" id="SignalP"/>
    </source>
</evidence>
<dbReference type="EMBL" id="CP025408">
    <property type="protein sequence ID" value="AUH32434.1"/>
    <property type="molecule type" value="Genomic_DNA"/>
</dbReference>
<feature type="chain" id="PRO_5014629589" description="DUF3299 domain-containing protein" evidence="1">
    <location>
        <begin position="25"/>
        <end position="143"/>
    </location>
</feature>
<dbReference type="Proteomes" id="UP000233742">
    <property type="component" value="Chromosome"/>
</dbReference>
<dbReference type="OrthoDB" id="2583024at2"/>
<keyword evidence="1" id="KW-0732">Signal</keyword>
<evidence type="ECO:0008006" key="4">
    <source>
        <dbReference type="Google" id="ProtNLM"/>
    </source>
</evidence>
<reference evidence="2 3" key="1">
    <citation type="submission" date="2017-12" db="EMBL/GenBank/DDBJ databases">
        <authorList>
            <person name="Hurst M.R.H."/>
        </authorList>
    </citation>
    <scope>NUCLEOTIDE SEQUENCE [LARGE SCALE GENOMIC DNA]</scope>
    <source>
        <strain evidence="2 3">BM15</strain>
    </source>
</reference>
<dbReference type="RefSeq" id="WP_101459109.1">
    <property type="nucleotide sequence ID" value="NZ_CP025408.1"/>
</dbReference>
<dbReference type="Gene3D" id="2.40.50.870">
    <property type="entry name" value="Protein of unknown function (DUF3299)"/>
    <property type="match status" value="1"/>
</dbReference>
<dbReference type="KEGG" id="paro:CUV01_02640"/>
<name>A0A2K9ET89_9RHOB</name>